<dbReference type="Gramene" id="OB09G24410.1">
    <property type="protein sequence ID" value="OB09G24410.1"/>
    <property type="gene ID" value="OB09G24410"/>
</dbReference>
<name>J3MZL2_ORYBR</name>
<dbReference type="Proteomes" id="UP000006038">
    <property type="component" value="Chromosome 9"/>
</dbReference>
<reference evidence="1" key="1">
    <citation type="journal article" date="2013" name="Nat. Commun.">
        <title>Whole-genome sequencing of Oryza brachyantha reveals mechanisms underlying Oryza genome evolution.</title>
        <authorList>
            <person name="Chen J."/>
            <person name="Huang Q."/>
            <person name="Gao D."/>
            <person name="Wang J."/>
            <person name="Lang Y."/>
            <person name="Liu T."/>
            <person name="Li B."/>
            <person name="Bai Z."/>
            <person name="Luis Goicoechea J."/>
            <person name="Liang C."/>
            <person name="Chen C."/>
            <person name="Zhang W."/>
            <person name="Sun S."/>
            <person name="Liao Y."/>
            <person name="Zhang X."/>
            <person name="Yang L."/>
            <person name="Song C."/>
            <person name="Wang M."/>
            <person name="Shi J."/>
            <person name="Liu G."/>
            <person name="Liu J."/>
            <person name="Zhou H."/>
            <person name="Zhou W."/>
            <person name="Yu Q."/>
            <person name="An N."/>
            <person name="Chen Y."/>
            <person name="Cai Q."/>
            <person name="Wang B."/>
            <person name="Liu B."/>
            <person name="Min J."/>
            <person name="Huang Y."/>
            <person name="Wu H."/>
            <person name="Li Z."/>
            <person name="Zhang Y."/>
            <person name="Yin Y."/>
            <person name="Song W."/>
            <person name="Jiang J."/>
            <person name="Jackson S.A."/>
            <person name="Wing R.A."/>
            <person name="Wang J."/>
            <person name="Chen M."/>
        </authorList>
    </citation>
    <scope>NUCLEOTIDE SEQUENCE [LARGE SCALE GENOMIC DNA]</scope>
    <source>
        <strain evidence="1">cv. IRGC 101232</strain>
    </source>
</reference>
<evidence type="ECO:0000313" key="1">
    <source>
        <dbReference type="EnsemblPlants" id="OB09G24410.1"/>
    </source>
</evidence>
<dbReference type="EnsemblPlants" id="OB09G24410.1">
    <property type="protein sequence ID" value="OB09G24410.1"/>
    <property type="gene ID" value="OB09G24410"/>
</dbReference>
<dbReference type="AlphaFoldDB" id="J3MZL2"/>
<keyword evidence="2" id="KW-1185">Reference proteome</keyword>
<organism evidence="1">
    <name type="scientific">Oryza brachyantha</name>
    <name type="common">malo sina</name>
    <dbReference type="NCBI Taxonomy" id="4533"/>
    <lineage>
        <taxon>Eukaryota</taxon>
        <taxon>Viridiplantae</taxon>
        <taxon>Streptophyta</taxon>
        <taxon>Embryophyta</taxon>
        <taxon>Tracheophyta</taxon>
        <taxon>Spermatophyta</taxon>
        <taxon>Magnoliopsida</taxon>
        <taxon>Liliopsida</taxon>
        <taxon>Poales</taxon>
        <taxon>Poaceae</taxon>
        <taxon>BOP clade</taxon>
        <taxon>Oryzoideae</taxon>
        <taxon>Oryzeae</taxon>
        <taxon>Oryzinae</taxon>
        <taxon>Oryza</taxon>
    </lineage>
</organism>
<evidence type="ECO:0000313" key="2">
    <source>
        <dbReference type="Proteomes" id="UP000006038"/>
    </source>
</evidence>
<protein>
    <submittedName>
        <fullName evidence="1">Uncharacterized protein</fullName>
    </submittedName>
</protein>
<dbReference type="HOGENOM" id="CLU_3053598_0_0_1"/>
<reference evidence="1" key="2">
    <citation type="submission" date="2013-04" db="UniProtKB">
        <authorList>
            <consortium name="EnsemblPlants"/>
        </authorList>
    </citation>
    <scope>IDENTIFICATION</scope>
</reference>
<proteinExistence type="predicted"/>
<accession>J3MZL2</accession>
<sequence>MPMTNLTLNMHLAVGFHFHLASYVTFHLYHMGHVNVQLQEKTINATWLVTGTST</sequence>